<proteinExistence type="predicted"/>
<keyword evidence="5" id="KW-1185">Reference proteome</keyword>
<dbReference type="AlphaFoldDB" id="A0A9C7UUG9"/>
<name>A0A9C7UUG9_9RHOD</name>
<evidence type="ECO:0000259" key="3">
    <source>
        <dbReference type="PROSITE" id="PS51397"/>
    </source>
</evidence>
<dbReference type="GO" id="GO:0070628">
    <property type="term" value="F:proteasome binding"/>
    <property type="evidence" value="ECO:0007669"/>
    <property type="project" value="TreeGrafter"/>
</dbReference>
<dbReference type="Proteomes" id="UP001061958">
    <property type="component" value="Unassembled WGS sequence"/>
</dbReference>
<dbReference type="Pfam" id="PF08325">
    <property type="entry name" value="WLM"/>
    <property type="match status" value="1"/>
</dbReference>
<dbReference type="Pfam" id="PF00240">
    <property type="entry name" value="ubiquitin"/>
    <property type="match status" value="1"/>
</dbReference>
<dbReference type="PANTHER" id="PTHR47795:SF1">
    <property type="entry name" value="DNA-DEPENDENT METALLOPROTEASE WSS1 HOMOLOG 2"/>
    <property type="match status" value="1"/>
</dbReference>
<dbReference type="InterPro" id="IPR013536">
    <property type="entry name" value="WLM_dom"/>
</dbReference>
<organism evidence="4 5">
    <name type="scientific">Galdieria partita</name>
    <dbReference type="NCBI Taxonomy" id="83374"/>
    <lineage>
        <taxon>Eukaryota</taxon>
        <taxon>Rhodophyta</taxon>
        <taxon>Bangiophyceae</taxon>
        <taxon>Galdieriales</taxon>
        <taxon>Galdieriaceae</taxon>
        <taxon>Galdieria</taxon>
    </lineage>
</organism>
<dbReference type="OrthoDB" id="49605at2759"/>
<dbReference type="Gene3D" id="3.10.20.90">
    <property type="entry name" value="Phosphatidylinositol 3-kinase Catalytic Subunit, Chain A, domain 1"/>
    <property type="match status" value="1"/>
</dbReference>
<gene>
    <name evidence="4" type="ORF">GpartN1_g7383.t1</name>
</gene>
<reference evidence="4" key="1">
    <citation type="journal article" date="2022" name="Proc. Natl. Acad. Sci. U.S.A.">
        <title>Life cycle and functional genomics of the unicellular red alga Galdieria for elucidating algal and plant evolution and industrial use.</title>
        <authorList>
            <person name="Hirooka S."/>
            <person name="Itabashi T."/>
            <person name="Ichinose T.M."/>
            <person name="Onuma R."/>
            <person name="Fujiwara T."/>
            <person name="Yamashita S."/>
            <person name="Jong L.W."/>
            <person name="Tomita R."/>
            <person name="Iwane A.H."/>
            <person name="Miyagishima S.Y."/>
        </authorList>
    </citation>
    <scope>NUCLEOTIDE SEQUENCE</scope>
    <source>
        <strain evidence="4">NBRC 102759</strain>
    </source>
</reference>
<comment type="caution">
    <text evidence="4">The sequence shown here is derived from an EMBL/GenBank/DDBJ whole genome shotgun (WGS) entry which is preliminary data.</text>
</comment>
<reference evidence="4" key="2">
    <citation type="submission" date="2022-01" db="EMBL/GenBank/DDBJ databases">
        <authorList>
            <person name="Hirooka S."/>
            <person name="Miyagishima S.Y."/>
        </authorList>
    </citation>
    <scope>NUCLEOTIDE SEQUENCE</scope>
    <source>
        <strain evidence="4">NBRC 102759</strain>
    </source>
</reference>
<dbReference type="EMBL" id="BQMJ01000071">
    <property type="protein sequence ID" value="GJQ15592.1"/>
    <property type="molecule type" value="Genomic_DNA"/>
</dbReference>
<evidence type="ECO:0000259" key="2">
    <source>
        <dbReference type="PROSITE" id="PS50053"/>
    </source>
</evidence>
<dbReference type="InterPro" id="IPR029071">
    <property type="entry name" value="Ubiquitin-like_domsf"/>
</dbReference>
<dbReference type="PANTHER" id="PTHR47795">
    <property type="entry name" value="UBIQUITIN AND WLM DOMAIN-CONTAINING METALLOPROTEASE SPCC1442.07C"/>
    <property type="match status" value="1"/>
</dbReference>
<sequence length="321" mass="36748">MQPIHVTEQSTLPVLISYRSLRHRFQVEKTCRVLDLKRKIQEIVDIPVQFLTLLVAGKKLQDDQQQLFSLFNQQKGELHILVLASSPEAVQQIQQSKSDPLLRPLEQPKTRNRPLVKGRDQKRTFCDIVPLEGFPDKHRAQEILERLATERGVVAVVDKYNLSVARIREMYPHGKVGVDPICVLGLNKGDEIQLRLRTDDLQGFRSYDRILKVLFHELAHCRYGEHNREFYAFMNQLEKDAEAADWTKHGGRRILDSMASEVPQITTDESSRGYYSGALGGKPRRKSPREAAVEAAKLRVNKASQDTEREENDSSLGNEET</sequence>
<feature type="domain" description="WLM" evidence="3">
    <location>
        <begin position="116"/>
        <end position="301"/>
    </location>
</feature>
<dbReference type="PROSITE" id="PS51397">
    <property type="entry name" value="WLM"/>
    <property type="match status" value="1"/>
</dbReference>
<accession>A0A9C7UUG9</accession>
<protein>
    <recommendedName>
        <fullName evidence="6">WLM domain-containing protein</fullName>
    </recommendedName>
</protein>
<evidence type="ECO:0000313" key="4">
    <source>
        <dbReference type="EMBL" id="GJQ15592.1"/>
    </source>
</evidence>
<evidence type="ECO:0008006" key="6">
    <source>
        <dbReference type="Google" id="ProtNLM"/>
    </source>
</evidence>
<feature type="region of interest" description="Disordered" evidence="1">
    <location>
        <begin position="263"/>
        <end position="321"/>
    </location>
</feature>
<evidence type="ECO:0000313" key="5">
    <source>
        <dbReference type="Proteomes" id="UP001061958"/>
    </source>
</evidence>
<dbReference type="SUPFAM" id="SSF54236">
    <property type="entry name" value="Ubiquitin-like"/>
    <property type="match status" value="1"/>
</dbReference>
<feature type="domain" description="Ubiquitin-like" evidence="2">
    <location>
        <begin position="14"/>
        <end position="64"/>
    </location>
</feature>
<feature type="compositionally biased region" description="Acidic residues" evidence="1">
    <location>
        <begin position="308"/>
        <end position="321"/>
    </location>
</feature>
<evidence type="ECO:0000256" key="1">
    <source>
        <dbReference type="SAM" id="MobiDB-lite"/>
    </source>
</evidence>
<dbReference type="PROSITE" id="PS50053">
    <property type="entry name" value="UBIQUITIN_2"/>
    <property type="match status" value="1"/>
</dbReference>
<dbReference type="CDD" id="cd17039">
    <property type="entry name" value="Ubl_ubiquitin_like"/>
    <property type="match status" value="1"/>
</dbReference>
<dbReference type="InterPro" id="IPR000626">
    <property type="entry name" value="Ubiquitin-like_dom"/>
</dbReference>
<dbReference type="Gene3D" id="3.30.2010.10">
    <property type="entry name" value="Metalloproteases ('zincins'), catalytic domain"/>
    <property type="match status" value="1"/>
</dbReference>